<evidence type="ECO:0000313" key="2">
    <source>
        <dbReference type="EnsemblPlants" id="ONIVA12G09880.11"/>
    </source>
</evidence>
<evidence type="ECO:0000313" key="3">
    <source>
        <dbReference type="Proteomes" id="UP000006591"/>
    </source>
</evidence>
<dbReference type="EnsemblPlants" id="ONIVA12G09880.11">
    <property type="protein sequence ID" value="ONIVA12G09880.11"/>
    <property type="gene ID" value="ONIVA12G09880"/>
</dbReference>
<evidence type="ECO:0000256" key="1">
    <source>
        <dbReference type="SAM" id="MobiDB-lite"/>
    </source>
</evidence>
<dbReference type="Proteomes" id="UP000006591">
    <property type="component" value="Chromosome 12"/>
</dbReference>
<feature type="compositionally biased region" description="Basic residues" evidence="1">
    <location>
        <begin position="1"/>
        <end position="13"/>
    </location>
</feature>
<reference evidence="2" key="2">
    <citation type="submission" date="2018-04" db="EMBL/GenBank/DDBJ databases">
        <title>OnivRS2 (Oryza nivara Reference Sequence Version 2).</title>
        <authorList>
            <person name="Zhang J."/>
            <person name="Kudrna D."/>
            <person name="Lee S."/>
            <person name="Talag J."/>
            <person name="Rajasekar S."/>
            <person name="Welchert J."/>
            <person name="Hsing Y.-I."/>
            <person name="Wing R.A."/>
        </authorList>
    </citation>
    <scope>NUCLEOTIDE SEQUENCE [LARGE SCALE GENOMIC DNA]</scope>
    <source>
        <strain evidence="2">SL10</strain>
    </source>
</reference>
<dbReference type="Gramene" id="ONIVA12G09880.11">
    <property type="protein sequence ID" value="ONIVA12G09880.11"/>
    <property type="gene ID" value="ONIVA12G09880"/>
</dbReference>
<dbReference type="HOGENOM" id="CLU_3393015_0_0_1"/>
<dbReference type="AlphaFoldDB" id="A0A0E0J9K1"/>
<organism evidence="2">
    <name type="scientific">Oryza nivara</name>
    <name type="common">Indian wild rice</name>
    <name type="synonym">Oryza sativa f. spontanea</name>
    <dbReference type="NCBI Taxonomy" id="4536"/>
    <lineage>
        <taxon>Eukaryota</taxon>
        <taxon>Viridiplantae</taxon>
        <taxon>Streptophyta</taxon>
        <taxon>Embryophyta</taxon>
        <taxon>Tracheophyta</taxon>
        <taxon>Spermatophyta</taxon>
        <taxon>Magnoliopsida</taxon>
        <taxon>Liliopsida</taxon>
        <taxon>Poales</taxon>
        <taxon>Poaceae</taxon>
        <taxon>BOP clade</taxon>
        <taxon>Oryzoideae</taxon>
        <taxon>Oryzeae</taxon>
        <taxon>Oryzinae</taxon>
        <taxon>Oryza</taxon>
    </lineage>
</organism>
<protein>
    <submittedName>
        <fullName evidence="2">Uncharacterized protein</fullName>
    </submittedName>
</protein>
<reference evidence="2" key="1">
    <citation type="submission" date="2015-04" db="UniProtKB">
        <authorList>
            <consortium name="EnsemblPlants"/>
        </authorList>
    </citation>
    <scope>IDENTIFICATION</scope>
    <source>
        <strain evidence="2">SL10</strain>
    </source>
</reference>
<proteinExistence type="predicted"/>
<sequence length="32" mass="3901">MQRHHHESLRQRKQTGNPFDPLLLILPKTNFF</sequence>
<feature type="region of interest" description="Disordered" evidence="1">
    <location>
        <begin position="1"/>
        <end position="21"/>
    </location>
</feature>
<name>A0A0E0J9K1_ORYNI</name>
<keyword evidence="3" id="KW-1185">Reference proteome</keyword>
<accession>A0A0E0J9K1</accession>